<dbReference type="InterPro" id="IPR018445">
    <property type="entry name" value="Put_Phosphate_transp_reg"/>
</dbReference>
<dbReference type="AlphaFoldDB" id="A0A6N3EZV9"/>
<accession>A0A6N3EZV9</accession>
<evidence type="ECO:0000256" key="1">
    <source>
        <dbReference type="ARBA" id="ARBA00008591"/>
    </source>
</evidence>
<sequence length="207" mass="24138">MIGKKDNNYFEMLAELVDYSCDAASLLNSTLLSFDANEIQKKMDEMHTIEHTADVKKHDMMRKLDKEFITPIERGDIIEIAHYIDNVTDAIDDILARIYMFNIIDIKKEALEFSNLIIKNCNELKRIMKEFYNFKKSSEIHKLIININDLEEDGDRLYISSTRNLHTTSKDPVELMTWTDTFKCFERCCDACESVANLVESVIMRNS</sequence>
<name>A0A6N3EZV9_9CLOT</name>
<protein>
    <submittedName>
        <fullName evidence="2">Pit accessory protein</fullName>
    </submittedName>
</protein>
<gene>
    <name evidence="2" type="ORF">CTLFYP3_02491</name>
</gene>
<dbReference type="RefSeq" id="WP_156626924.1">
    <property type="nucleotide sequence ID" value="NZ_CACRTO010000022.1"/>
</dbReference>
<dbReference type="EMBL" id="CACRTO010000022">
    <property type="protein sequence ID" value="VYU45367.1"/>
    <property type="molecule type" value="Genomic_DNA"/>
</dbReference>
<dbReference type="InterPro" id="IPR052912">
    <property type="entry name" value="UPF0111_domain"/>
</dbReference>
<dbReference type="SUPFAM" id="SSF109755">
    <property type="entry name" value="PhoU-like"/>
    <property type="match status" value="1"/>
</dbReference>
<reference evidence="2" key="1">
    <citation type="submission" date="2019-11" db="EMBL/GenBank/DDBJ databases">
        <authorList>
            <person name="Feng L."/>
        </authorList>
    </citation>
    <scope>NUCLEOTIDE SEQUENCE</scope>
    <source>
        <strain evidence="2">CTertiumLFYP3</strain>
    </source>
</reference>
<dbReference type="Gene3D" id="1.20.58.220">
    <property type="entry name" value="Phosphate transport system protein phou homolog 2, domain 2"/>
    <property type="match status" value="1"/>
</dbReference>
<dbReference type="PANTHER" id="PTHR37298">
    <property type="entry name" value="UPF0111 PROTEIN YKAA"/>
    <property type="match status" value="1"/>
</dbReference>
<dbReference type="PANTHER" id="PTHR37298:SF1">
    <property type="entry name" value="UPF0111 PROTEIN YKAA"/>
    <property type="match status" value="1"/>
</dbReference>
<comment type="similarity">
    <text evidence="1">Belongs to the UPF0111 family.</text>
</comment>
<dbReference type="InterPro" id="IPR038078">
    <property type="entry name" value="PhoU-like_sf"/>
</dbReference>
<evidence type="ECO:0000313" key="2">
    <source>
        <dbReference type="EMBL" id="VYU45367.1"/>
    </source>
</evidence>
<organism evidence="2">
    <name type="scientific">Clostridium tertium</name>
    <dbReference type="NCBI Taxonomy" id="1559"/>
    <lineage>
        <taxon>Bacteria</taxon>
        <taxon>Bacillati</taxon>
        <taxon>Bacillota</taxon>
        <taxon>Clostridia</taxon>
        <taxon>Eubacteriales</taxon>
        <taxon>Clostridiaceae</taxon>
        <taxon>Clostridium</taxon>
    </lineage>
</organism>
<proteinExistence type="inferred from homology"/>
<dbReference type="Pfam" id="PF01865">
    <property type="entry name" value="PhoU_div"/>
    <property type="match status" value="1"/>
</dbReference>